<dbReference type="EMBL" id="SMMG02000002">
    <property type="protein sequence ID" value="KAA3483805.1"/>
    <property type="molecule type" value="Genomic_DNA"/>
</dbReference>
<dbReference type="PANTHER" id="PTHR34072">
    <property type="entry name" value="ENZYMATIC POLYPROTEIN-RELATED"/>
    <property type="match status" value="1"/>
</dbReference>
<reference evidence="3" key="1">
    <citation type="journal article" date="2019" name="Plant Biotechnol. J.">
        <title>Genome sequencing of the Australian wild diploid species Gossypium australe highlights disease resistance and delayed gland morphogenesis.</title>
        <authorList>
            <person name="Cai Y."/>
            <person name="Cai X."/>
            <person name="Wang Q."/>
            <person name="Wang P."/>
            <person name="Zhang Y."/>
            <person name="Cai C."/>
            <person name="Xu Y."/>
            <person name="Wang K."/>
            <person name="Zhou Z."/>
            <person name="Wang C."/>
            <person name="Geng S."/>
            <person name="Li B."/>
            <person name="Dong Q."/>
            <person name="Hou Y."/>
            <person name="Wang H."/>
            <person name="Ai P."/>
            <person name="Liu Z."/>
            <person name="Yi F."/>
            <person name="Sun M."/>
            <person name="An G."/>
            <person name="Cheng J."/>
            <person name="Zhang Y."/>
            <person name="Shi Q."/>
            <person name="Xie Y."/>
            <person name="Shi X."/>
            <person name="Chang Y."/>
            <person name="Huang F."/>
            <person name="Chen Y."/>
            <person name="Hong S."/>
            <person name="Mi L."/>
            <person name="Sun Q."/>
            <person name="Zhang L."/>
            <person name="Zhou B."/>
            <person name="Peng R."/>
            <person name="Zhang X."/>
            <person name="Liu F."/>
        </authorList>
    </citation>
    <scope>NUCLEOTIDE SEQUENCE [LARGE SCALE GENOMIC DNA]</scope>
    <source>
        <strain evidence="3">cv. PA1801</strain>
    </source>
</reference>
<protein>
    <submittedName>
        <fullName evidence="2">Polyprotein</fullName>
    </submittedName>
</protein>
<gene>
    <name evidence="2" type="ORF">EPI10_005944</name>
</gene>
<dbReference type="OrthoDB" id="1909920at2759"/>
<proteinExistence type="predicted"/>
<dbReference type="PANTHER" id="PTHR34072:SF55">
    <property type="entry name" value="DNA_RNA POLYMERASES SUPERFAMILY PROTEIN"/>
    <property type="match status" value="1"/>
</dbReference>
<feature type="domain" description="Reverse transcriptase/retrotransposon-derived protein RNase H-like" evidence="1">
    <location>
        <begin position="48"/>
        <end position="139"/>
    </location>
</feature>
<dbReference type="Pfam" id="PF17919">
    <property type="entry name" value="RT_RNaseH_2"/>
    <property type="match status" value="1"/>
</dbReference>
<dbReference type="InterPro" id="IPR043502">
    <property type="entry name" value="DNA/RNA_pol_sf"/>
</dbReference>
<accession>A0A5B6WSA7</accession>
<name>A0A5B6WSA7_9ROSI</name>
<dbReference type="AlphaFoldDB" id="A0A5B6WSA7"/>
<evidence type="ECO:0000313" key="3">
    <source>
        <dbReference type="Proteomes" id="UP000325315"/>
    </source>
</evidence>
<sequence length="186" mass="21485">MDPTKVDGVLSWPTPRSIKDLRGFLGLSGYYHSQTSHHYFKKRSTSHNEQPIFEKLKQEVCQAPILALPDFQEELTVETIACGQGIGVVLQQKGRPIAFFNKGLRVRPSALSIYNKEMLTVLLAVKKWHPYLVGKHLNIKIDHQSFRFLADRQAITPYQRKRVAKMLRYDYSITYKQRNLNIVADV</sequence>
<evidence type="ECO:0000313" key="2">
    <source>
        <dbReference type="EMBL" id="KAA3483805.1"/>
    </source>
</evidence>
<dbReference type="InterPro" id="IPR041577">
    <property type="entry name" value="RT_RNaseH_2"/>
</dbReference>
<keyword evidence="3" id="KW-1185">Reference proteome</keyword>
<organism evidence="2 3">
    <name type="scientific">Gossypium australe</name>
    <dbReference type="NCBI Taxonomy" id="47621"/>
    <lineage>
        <taxon>Eukaryota</taxon>
        <taxon>Viridiplantae</taxon>
        <taxon>Streptophyta</taxon>
        <taxon>Embryophyta</taxon>
        <taxon>Tracheophyta</taxon>
        <taxon>Spermatophyta</taxon>
        <taxon>Magnoliopsida</taxon>
        <taxon>eudicotyledons</taxon>
        <taxon>Gunneridae</taxon>
        <taxon>Pentapetalae</taxon>
        <taxon>rosids</taxon>
        <taxon>malvids</taxon>
        <taxon>Malvales</taxon>
        <taxon>Malvaceae</taxon>
        <taxon>Malvoideae</taxon>
        <taxon>Gossypium</taxon>
    </lineage>
</organism>
<dbReference type="SUPFAM" id="SSF56672">
    <property type="entry name" value="DNA/RNA polymerases"/>
    <property type="match status" value="1"/>
</dbReference>
<dbReference type="InterPro" id="IPR043128">
    <property type="entry name" value="Rev_trsase/Diguanyl_cyclase"/>
</dbReference>
<dbReference type="Gene3D" id="3.30.70.270">
    <property type="match status" value="1"/>
</dbReference>
<evidence type="ECO:0000259" key="1">
    <source>
        <dbReference type="Pfam" id="PF17919"/>
    </source>
</evidence>
<dbReference type="Proteomes" id="UP000325315">
    <property type="component" value="Unassembled WGS sequence"/>
</dbReference>
<comment type="caution">
    <text evidence="2">The sequence shown here is derived from an EMBL/GenBank/DDBJ whole genome shotgun (WGS) entry which is preliminary data.</text>
</comment>